<dbReference type="eggNOG" id="COG0440">
    <property type="taxonomic scope" value="Bacteria"/>
</dbReference>
<evidence type="ECO:0000259" key="9">
    <source>
        <dbReference type="PROSITE" id="PS51671"/>
    </source>
</evidence>
<dbReference type="Proteomes" id="UP000019426">
    <property type="component" value="Chromosome M2/40_rep1"/>
</dbReference>
<evidence type="ECO:0000256" key="1">
    <source>
        <dbReference type="ARBA" id="ARBA00004974"/>
    </source>
</evidence>
<comment type="pathway">
    <text evidence="1 8">Amino-acid biosynthesis; L-isoleucine biosynthesis; L-isoleucine from 2-oxobutanoate: step 1/4.</text>
</comment>
<dbReference type="PATRIC" id="fig|1216932.3.peg.1436"/>
<proteinExistence type="inferred from homology"/>
<dbReference type="PROSITE" id="PS51671">
    <property type="entry name" value="ACT"/>
    <property type="match status" value="1"/>
</dbReference>
<evidence type="ECO:0000256" key="3">
    <source>
        <dbReference type="ARBA" id="ARBA00006341"/>
    </source>
</evidence>
<dbReference type="UniPathway" id="UPA00049">
    <property type="reaction ID" value="UER00059"/>
</dbReference>
<keyword evidence="11" id="KW-1185">Reference proteome</keyword>
<dbReference type="CDD" id="cd04878">
    <property type="entry name" value="ACT_AHAS"/>
    <property type="match status" value="1"/>
</dbReference>
<evidence type="ECO:0000256" key="4">
    <source>
        <dbReference type="ARBA" id="ARBA00011744"/>
    </source>
</evidence>
<dbReference type="InterPro" id="IPR039557">
    <property type="entry name" value="AHAS_ACT"/>
</dbReference>
<dbReference type="UniPathway" id="UPA00047">
    <property type="reaction ID" value="UER00055"/>
</dbReference>
<dbReference type="NCBIfam" id="NF008864">
    <property type="entry name" value="PRK11895.1"/>
    <property type="match status" value="1"/>
</dbReference>
<reference evidence="10 11" key="1">
    <citation type="submission" date="2013-11" db="EMBL/GenBank/DDBJ databases">
        <title>Complete genome sequence of Clostridum sp. M2/40.</title>
        <authorList>
            <person name="Wibberg D."/>
            <person name="Puehler A."/>
            <person name="Schlueter A."/>
        </authorList>
    </citation>
    <scope>NUCLEOTIDE SEQUENCE [LARGE SCALE GENOMIC DNA]</scope>
    <source>
        <strain evidence="11">M2/40</strain>
    </source>
</reference>
<dbReference type="InterPro" id="IPR002912">
    <property type="entry name" value="ACT_dom"/>
</dbReference>
<organism evidence="10 11">
    <name type="scientific">Clostridium bornimense</name>
    <dbReference type="NCBI Taxonomy" id="1216932"/>
    <lineage>
        <taxon>Bacteria</taxon>
        <taxon>Bacillati</taxon>
        <taxon>Bacillota</taxon>
        <taxon>Clostridia</taxon>
        <taxon>Eubacteriales</taxon>
        <taxon>Clostridiaceae</taxon>
        <taxon>Clostridium</taxon>
    </lineage>
</organism>
<comment type="subunit">
    <text evidence="4 8">Dimer of large and small chains.</text>
</comment>
<dbReference type="InterPro" id="IPR004789">
    <property type="entry name" value="Acetalactate_synth_ssu"/>
</dbReference>
<dbReference type="EC" id="2.2.1.6" evidence="8"/>
<comment type="function">
    <text evidence="8">Catalyzes the conversion of 2 pyruvate molecules into acetolactate in the first common step of the biosynthetic pathway of the branched-amino acids such as leucine, isoleucine, and valine.</text>
</comment>
<evidence type="ECO:0000256" key="8">
    <source>
        <dbReference type="RuleBase" id="RU368092"/>
    </source>
</evidence>
<dbReference type="GO" id="GO:0009099">
    <property type="term" value="P:L-valine biosynthetic process"/>
    <property type="evidence" value="ECO:0007669"/>
    <property type="project" value="UniProtKB-UniRule"/>
</dbReference>
<dbReference type="InterPro" id="IPR045865">
    <property type="entry name" value="ACT-like_dom_sf"/>
</dbReference>
<dbReference type="Pfam" id="PF10369">
    <property type="entry name" value="ALS_ss_C"/>
    <property type="match status" value="1"/>
</dbReference>
<dbReference type="Gene3D" id="3.30.70.1150">
    <property type="entry name" value="ACT-like. Chain A, domain 2"/>
    <property type="match status" value="1"/>
</dbReference>
<dbReference type="PANTHER" id="PTHR30239:SF0">
    <property type="entry name" value="ACETOLACTATE SYNTHASE SMALL SUBUNIT 1, CHLOROPLASTIC"/>
    <property type="match status" value="1"/>
</dbReference>
<protein>
    <recommendedName>
        <fullName evidence="8">Acetolactate synthase small subunit</fullName>
        <shortName evidence="8">AHAS</shortName>
        <shortName evidence="8">ALS</shortName>
        <ecNumber evidence="8">2.2.1.6</ecNumber>
    </recommendedName>
    <alternativeName>
        <fullName evidence="8">Acetohydroxy-acid synthase small subunit</fullName>
    </alternativeName>
</protein>
<dbReference type="Gene3D" id="3.30.70.260">
    <property type="match status" value="1"/>
</dbReference>
<dbReference type="GO" id="GO:0003984">
    <property type="term" value="F:acetolactate synthase activity"/>
    <property type="evidence" value="ECO:0007669"/>
    <property type="project" value="UniProtKB-UniRule"/>
</dbReference>
<dbReference type="GO" id="GO:1990610">
    <property type="term" value="F:acetolactate synthase regulator activity"/>
    <property type="evidence" value="ECO:0007669"/>
    <property type="project" value="UniProtKB-UniRule"/>
</dbReference>
<dbReference type="InterPro" id="IPR019455">
    <property type="entry name" value="Acetolactate_synth_ssu_C"/>
</dbReference>
<evidence type="ECO:0000256" key="6">
    <source>
        <dbReference type="ARBA" id="ARBA00023304"/>
    </source>
</evidence>
<dbReference type="AlphaFoldDB" id="W6S2R8"/>
<comment type="catalytic activity">
    <reaction evidence="7 8">
        <text>2 pyruvate + H(+) = (2S)-2-acetolactate + CO2</text>
        <dbReference type="Rhea" id="RHEA:25249"/>
        <dbReference type="ChEBI" id="CHEBI:15361"/>
        <dbReference type="ChEBI" id="CHEBI:15378"/>
        <dbReference type="ChEBI" id="CHEBI:16526"/>
        <dbReference type="ChEBI" id="CHEBI:58476"/>
        <dbReference type="EC" id="2.2.1.6"/>
    </reaction>
</comment>
<dbReference type="InterPro" id="IPR054480">
    <property type="entry name" value="AHAS_small-like_ACT"/>
</dbReference>
<dbReference type="GO" id="GO:0005829">
    <property type="term" value="C:cytosol"/>
    <property type="evidence" value="ECO:0007669"/>
    <property type="project" value="TreeGrafter"/>
</dbReference>
<sequence>MKKYVLLAIVEDNPGVLTRVCQLFTRRSFNLDSVTAGKTEKEGFSRLTLITTAENDYVVDQICKQMSKLEEVKKVKALEEDMIICKEIAMIKIKCDNNKKTEIVNIANIFKGTIVDVSKETVTVEMTADVEKLNAFIELVKEDIVELVSSGYIAMERGSLVL</sequence>
<dbReference type="InterPro" id="IPR027271">
    <property type="entry name" value="Acetolactate_synth/TF_NikR_C"/>
</dbReference>
<evidence type="ECO:0000256" key="5">
    <source>
        <dbReference type="ARBA" id="ARBA00022605"/>
    </source>
</evidence>
<dbReference type="STRING" id="1216932.CM240_1443"/>
<dbReference type="RefSeq" id="WP_044037778.1">
    <property type="nucleotide sequence ID" value="NZ_HG917868.1"/>
</dbReference>
<feature type="domain" description="ACT" evidence="9">
    <location>
        <begin position="5"/>
        <end position="80"/>
    </location>
</feature>
<evidence type="ECO:0000313" key="11">
    <source>
        <dbReference type="Proteomes" id="UP000019426"/>
    </source>
</evidence>
<comment type="pathway">
    <text evidence="2 8">Amino-acid biosynthesis; L-valine biosynthesis; L-valine from pyruvate: step 1/4.</text>
</comment>
<evidence type="ECO:0000313" key="10">
    <source>
        <dbReference type="EMBL" id="CDM68602.1"/>
    </source>
</evidence>
<evidence type="ECO:0000256" key="7">
    <source>
        <dbReference type="ARBA" id="ARBA00048670"/>
    </source>
</evidence>
<evidence type="ECO:0000256" key="2">
    <source>
        <dbReference type="ARBA" id="ARBA00005025"/>
    </source>
</evidence>
<keyword evidence="5 8" id="KW-0028">Amino-acid biosynthesis</keyword>
<dbReference type="KEGG" id="clt:CM240_1443"/>
<comment type="similarity">
    <text evidence="3 8">Belongs to the acetolactate synthase small subunit family.</text>
</comment>
<keyword evidence="6 8" id="KW-0100">Branched-chain amino acid biosynthesis</keyword>
<dbReference type="OrthoDB" id="9787365at2"/>
<gene>
    <name evidence="10" type="ORF">CM240_1443</name>
</gene>
<dbReference type="EMBL" id="HG917868">
    <property type="protein sequence ID" value="CDM68602.1"/>
    <property type="molecule type" value="Genomic_DNA"/>
</dbReference>
<keyword evidence="8" id="KW-0808">Transferase</keyword>
<dbReference type="HOGENOM" id="CLU_055003_1_3_9"/>
<dbReference type="PANTHER" id="PTHR30239">
    <property type="entry name" value="ACETOLACTATE SYNTHASE SMALL SUBUNIT"/>
    <property type="match status" value="1"/>
</dbReference>
<dbReference type="NCBIfam" id="TIGR00119">
    <property type="entry name" value="acolac_sm"/>
    <property type="match status" value="1"/>
</dbReference>
<accession>W6S2R8</accession>
<name>W6S2R8_9CLOT</name>
<dbReference type="SUPFAM" id="SSF55021">
    <property type="entry name" value="ACT-like"/>
    <property type="match status" value="2"/>
</dbReference>
<dbReference type="GO" id="GO:0009097">
    <property type="term" value="P:isoleucine biosynthetic process"/>
    <property type="evidence" value="ECO:0007669"/>
    <property type="project" value="UniProtKB-UniRule"/>
</dbReference>
<dbReference type="Pfam" id="PF22629">
    <property type="entry name" value="ACT_AHAS_ss"/>
    <property type="match status" value="1"/>
</dbReference>